<dbReference type="RefSeq" id="WP_266346272.1">
    <property type="nucleotide sequence ID" value="NZ_JAPKNH010000015.1"/>
</dbReference>
<name>A0ABW0Q314_9HYPH</name>
<dbReference type="InterPro" id="IPR013159">
    <property type="entry name" value="DnaA_C"/>
</dbReference>
<comment type="caution">
    <text evidence="2">The sequence shown here is derived from an EMBL/GenBank/DDBJ whole genome shotgun (WGS) entry which is preliminary data.</text>
</comment>
<dbReference type="SMART" id="SM00760">
    <property type="entry name" value="Bac_DnaA_C"/>
    <property type="match status" value="1"/>
</dbReference>
<accession>A0ABW0Q314</accession>
<evidence type="ECO:0000259" key="1">
    <source>
        <dbReference type="SMART" id="SM00760"/>
    </source>
</evidence>
<dbReference type="SUPFAM" id="SSF48295">
    <property type="entry name" value="TrpR-like"/>
    <property type="match status" value="1"/>
</dbReference>
<sequence length="180" mass="19485">MNMTESMARVERMALRGLDIDQIMATGLPLSARTVASIVHVTRAARPKAVVPPPEAVEAKADVGPGSQSVDRADAIARYRIIDVRLGGVRRSIGDIIRETAAKHLLVSADLVGRSRQRTTVVPARHEAMYLCAKATPYSMPEIGRSFGRDHTTVIYGIQQHAKRNGLPLPRGMKPEGATA</sequence>
<dbReference type="Proteomes" id="UP001596150">
    <property type="component" value="Unassembled WGS sequence"/>
</dbReference>
<dbReference type="Pfam" id="PF08299">
    <property type="entry name" value="Bac_DnaA_C"/>
    <property type="match status" value="1"/>
</dbReference>
<keyword evidence="3" id="KW-1185">Reference proteome</keyword>
<dbReference type="Gene3D" id="1.10.1750.10">
    <property type="match status" value="1"/>
</dbReference>
<protein>
    <submittedName>
        <fullName evidence="2">Helix-turn-helix domain-containing protein</fullName>
    </submittedName>
</protein>
<dbReference type="CDD" id="cd06571">
    <property type="entry name" value="Bac_DnaA_C"/>
    <property type="match status" value="1"/>
</dbReference>
<gene>
    <name evidence="2" type="ORF">ACFPP9_24675</name>
</gene>
<proteinExistence type="predicted"/>
<evidence type="ECO:0000313" key="2">
    <source>
        <dbReference type="EMBL" id="MFC5518981.1"/>
    </source>
</evidence>
<organism evidence="2 3">
    <name type="scientific">Kaistia terrae</name>
    <dbReference type="NCBI Taxonomy" id="537017"/>
    <lineage>
        <taxon>Bacteria</taxon>
        <taxon>Pseudomonadati</taxon>
        <taxon>Pseudomonadota</taxon>
        <taxon>Alphaproteobacteria</taxon>
        <taxon>Hyphomicrobiales</taxon>
        <taxon>Kaistiaceae</taxon>
        <taxon>Kaistia</taxon>
    </lineage>
</organism>
<dbReference type="InterPro" id="IPR010921">
    <property type="entry name" value="Trp_repressor/repl_initiator"/>
</dbReference>
<dbReference type="EMBL" id="JBHSML010000031">
    <property type="protein sequence ID" value="MFC5518981.1"/>
    <property type="molecule type" value="Genomic_DNA"/>
</dbReference>
<evidence type="ECO:0000313" key="3">
    <source>
        <dbReference type="Proteomes" id="UP001596150"/>
    </source>
</evidence>
<feature type="domain" description="Chromosomal replication initiator DnaA C-terminal" evidence="1">
    <location>
        <begin position="92"/>
        <end position="161"/>
    </location>
</feature>
<reference evidence="3" key="1">
    <citation type="journal article" date="2019" name="Int. J. Syst. Evol. Microbiol.">
        <title>The Global Catalogue of Microorganisms (GCM) 10K type strain sequencing project: providing services to taxonomists for standard genome sequencing and annotation.</title>
        <authorList>
            <consortium name="The Broad Institute Genomics Platform"/>
            <consortium name="The Broad Institute Genome Sequencing Center for Infectious Disease"/>
            <person name="Wu L."/>
            <person name="Ma J."/>
        </authorList>
    </citation>
    <scope>NUCLEOTIDE SEQUENCE [LARGE SCALE GENOMIC DNA]</scope>
    <source>
        <strain evidence="3">KACC 12633</strain>
    </source>
</reference>